<dbReference type="PANTHER" id="PTHR11601">
    <property type="entry name" value="CYSTEINE DESULFURYLASE FAMILY MEMBER"/>
    <property type="match status" value="1"/>
</dbReference>
<evidence type="ECO:0000259" key="5">
    <source>
        <dbReference type="Pfam" id="PF00266"/>
    </source>
</evidence>
<feature type="domain" description="Aminotransferase class V" evidence="5">
    <location>
        <begin position="2"/>
        <end position="71"/>
    </location>
</feature>
<evidence type="ECO:0000313" key="7">
    <source>
        <dbReference type="Proteomes" id="UP001319080"/>
    </source>
</evidence>
<reference evidence="6 7" key="1">
    <citation type="submission" date="2021-05" db="EMBL/GenBank/DDBJ databases">
        <title>A Polyphasic approach of four new species of the genus Ohtaekwangia: Ohtaekwangia histidinii sp. nov., Ohtaekwangia cretensis sp. nov., Ohtaekwangia indiensis sp. nov., Ohtaekwangia reichenbachii sp. nov. from diverse environment.</title>
        <authorList>
            <person name="Octaviana S."/>
        </authorList>
    </citation>
    <scope>NUCLEOTIDE SEQUENCE [LARGE SCALE GENOMIC DNA]</scope>
    <source>
        <strain evidence="6 7">PWU5</strain>
    </source>
</reference>
<keyword evidence="6" id="KW-0808">Transferase</keyword>
<dbReference type="Gene3D" id="3.40.640.10">
    <property type="entry name" value="Type I PLP-dependent aspartate aminotransferase-like (Major domain)"/>
    <property type="match status" value="1"/>
</dbReference>
<dbReference type="InterPro" id="IPR000192">
    <property type="entry name" value="Aminotrans_V_dom"/>
</dbReference>
<name>A0AAP2E3Z4_9BACT</name>
<accession>A0AAP2E3Z4</accession>
<dbReference type="Proteomes" id="UP001319080">
    <property type="component" value="Unassembled WGS sequence"/>
</dbReference>
<dbReference type="GO" id="GO:0031071">
    <property type="term" value="F:cysteine desulfurase activity"/>
    <property type="evidence" value="ECO:0007669"/>
    <property type="project" value="UniProtKB-EC"/>
</dbReference>
<gene>
    <name evidence="6" type="ORF">KK062_30665</name>
</gene>
<comment type="catalytic activity">
    <reaction evidence="4">
        <text>(sulfur carrier)-H + L-cysteine = (sulfur carrier)-SH + L-alanine</text>
        <dbReference type="Rhea" id="RHEA:43892"/>
        <dbReference type="Rhea" id="RHEA-COMP:14737"/>
        <dbReference type="Rhea" id="RHEA-COMP:14739"/>
        <dbReference type="ChEBI" id="CHEBI:29917"/>
        <dbReference type="ChEBI" id="CHEBI:35235"/>
        <dbReference type="ChEBI" id="CHEBI:57972"/>
        <dbReference type="ChEBI" id="CHEBI:64428"/>
        <dbReference type="EC" id="2.8.1.7"/>
    </reaction>
</comment>
<dbReference type="Pfam" id="PF00266">
    <property type="entry name" value="Aminotran_5"/>
    <property type="match status" value="1"/>
</dbReference>
<feature type="non-terminal residue" evidence="6">
    <location>
        <position position="1"/>
    </location>
</feature>
<dbReference type="InterPro" id="IPR015421">
    <property type="entry name" value="PyrdxlP-dep_Trfase_major"/>
</dbReference>
<dbReference type="GO" id="GO:0008483">
    <property type="term" value="F:transaminase activity"/>
    <property type="evidence" value="ECO:0007669"/>
    <property type="project" value="UniProtKB-KW"/>
</dbReference>
<dbReference type="SUPFAM" id="SSF53383">
    <property type="entry name" value="PLP-dependent transferases"/>
    <property type="match status" value="1"/>
</dbReference>
<comment type="caution">
    <text evidence="6">The sequence shown here is derived from an EMBL/GenBank/DDBJ whole genome shotgun (WGS) entry which is preliminary data.</text>
</comment>
<dbReference type="PANTHER" id="PTHR11601:SF34">
    <property type="entry name" value="CYSTEINE DESULFURASE"/>
    <property type="match status" value="1"/>
</dbReference>
<evidence type="ECO:0000256" key="3">
    <source>
        <dbReference type="ARBA" id="ARBA00022898"/>
    </source>
</evidence>
<evidence type="ECO:0000313" key="6">
    <source>
        <dbReference type="EMBL" id="MBT1712636.1"/>
    </source>
</evidence>
<sequence length="78" mass="8619">SRLKVDGITAGAHKFHGPKGVGFMFVRKKKRIEPFIHGGAQERNMRGGTENVYGVVGMAKALELAYRDMDAHARHILS</sequence>
<comment type="similarity">
    <text evidence="2">Belongs to the class-V pyridoxal-phosphate-dependent aminotransferase family. NifS/IscS subfamily.</text>
</comment>
<evidence type="ECO:0000256" key="2">
    <source>
        <dbReference type="ARBA" id="ARBA00006490"/>
    </source>
</evidence>
<evidence type="ECO:0000256" key="1">
    <source>
        <dbReference type="ARBA" id="ARBA00001933"/>
    </source>
</evidence>
<dbReference type="RefSeq" id="WP_254088159.1">
    <property type="nucleotide sequence ID" value="NZ_JAHESE010000265.1"/>
</dbReference>
<dbReference type="InterPro" id="IPR015424">
    <property type="entry name" value="PyrdxlP-dep_Trfase"/>
</dbReference>
<comment type="cofactor">
    <cofactor evidence="1">
        <name>pyridoxal 5'-phosphate</name>
        <dbReference type="ChEBI" id="CHEBI:597326"/>
    </cofactor>
</comment>
<dbReference type="Gene3D" id="1.10.260.50">
    <property type="match status" value="1"/>
</dbReference>
<feature type="non-terminal residue" evidence="6">
    <location>
        <position position="78"/>
    </location>
</feature>
<dbReference type="EMBL" id="JAHESE010000265">
    <property type="protein sequence ID" value="MBT1712636.1"/>
    <property type="molecule type" value="Genomic_DNA"/>
</dbReference>
<dbReference type="AlphaFoldDB" id="A0AAP2E3Z4"/>
<evidence type="ECO:0000256" key="4">
    <source>
        <dbReference type="ARBA" id="ARBA00050776"/>
    </source>
</evidence>
<protein>
    <submittedName>
        <fullName evidence="6">Aminotransferase class V-fold PLP-dependent enzyme</fullName>
    </submittedName>
</protein>
<proteinExistence type="inferred from homology"/>
<keyword evidence="3" id="KW-0663">Pyridoxal phosphate</keyword>
<keyword evidence="7" id="KW-1185">Reference proteome</keyword>
<keyword evidence="6" id="KW-0032">Aminotransferase</keyword>
<organism evidence="6 7">
    <name type="scientific">Dawidia cretensis</name>
    <dbReference type="NCBI Taxonomy" id="2782350"/>
    <lineage>
        <taxon>Bacteria</taxon>
        <taxon>Pseudomonadati</taxon>
        <taxon>Bacteroidota</taxon>
        <taxon>Cytophagia</taxon>
        <taxon>Cytophagales</taxon>
        <taxon>Chryseotaleaceae</taxon>
        <taxon>Dawidia</taxon>
    </lineage>
</organism>